<protein>
    <submittedName>
        <fullName evidence="1">Zinc finger TTF-type protein</fullName>
    </submittedName>
</protein>
<feature type="non-terminal residue" evidence="1">
    <location>
        <position position="1"/>
    </location>
</feature>
<dbReference type="EMBL" id="CM037015">
    <property type="protein sequence ID" value="KAH7681774.1"/>
    <property type="molecule type" value="Genomic_DNA"/>
</dbReference>
<reference evidence="2" key="1">
    <citation type="journal article" date="2022" name="Nat. Commun.">
        <title>Chromosome evolution and the genetic basis of agronomically important traits in greater yam.</title>
        <authorList>
            <person name="Bredeson J.V."/>
            <person name="Lyons J.B."/>
            <person name="Oniyinde I.O."/>
            <person name="Okereke N.R."/>
            <person name="Kolade O."/>
            <person name="Nnabue I."/>
            <person name="Nwadili C.O."/>
            <person name="Hribova E."/>
            <person name="Parker M."/>
            <person name="Nwogha J."/>
            <person name="Shu S."/>
            <person name="Carlson J."/>
            <person name="Kariba R."/>
            <person name="Muthemba S."/>
            <person name="Knop K."/>
            <person name="Barton G.J."/>
            <person name="Sherwood A.V."/>
            <person name="Lopez-Montes A."/>
            <person name="Asiedu R."/>
            <person name="Jamnadass R."/>
            <person name="Muchugi A."/>
            <person name="Goodstein D."/>
            <person name="Egesi C.N."/>
            <person name="Featherston J."/>
            <person name="Asfaw A."/>
            <person name="Simpson G.G."/>
            <person name="Dolezel J."/>
            <person name="Hendre P.S."/>
            <person name="Van Deynze A."/>
            <person name="Kumar P.L."/>
            <person name="Obidiegwu J.E."/>
            <person name="Bhattacharjee R."/>
            <person name="Rokhsar D.S."/>
        </authorList>
    </citation>
    <scope>NUCLEOTIDE SEQUENCE [LARGE SCALE GENOMIC DNA]</scope>
    <source>
        <strain evidence="2">cv. TDa95/00328</strain>
    </source>
</reference>
<evidence type="ECO:0000313" key="2">
    <source>
        <dbReference type="Proteomes" id="UP000827976"/>
    </source>
</evidence>
<sequence>YPSDEKTHRRFQASWFKLFPKWLEYSPSKDVAFCLPCYLFNKLAGRVGLRAFIVDGFQSWKKVNGGENCAFLSHIGKDPNFLHKKAIMQSCDLMNQAQHFPHVMEKLILKTSIDAVRWLTFQACSLRGHNERSDSTNRGNFLELIKLLASYNERVTSVILGNAPQNASYTLHSVQKEILHVFASKIRCTICEEIGDSKFCIIFYEARDESKREQMTIVLRFVNKARFVKEYFFYLVHVSDTTLLTLKKEIFSVLLRHNLNVRDIRGQGYDGAMGSSCKRHDQLQASQAAEIKRLLSIDELETTTYTQRGDADVAYDAITSFEFVFILHLMIEIMKVTHDLCQALQQISQDIINAIHLVSSTKILIQRLREDGWDLLFEKIGKLNVYPLIDKLVRLVLTLPISTTTTECAFSSMKIVKFKL</sequence>
<evidence type="ECO:0000313" key="1">
    <source>
        <dbReference type="EMBL" id="KAH7681774.1"/>
    </source>
</evidence>
<keyword evidence="2" id="KW-1185">Reference proteome</keyword>
<accession>A0ACB7W336</accession>
<proteinExistence type="predicted"/>
<organism evidence="1 2">
    <name type="scientific">Dioscorea alata</name>
    <name type="common">Purple yam</name>
    <dbReference type="NCBI Taxonomy" id="55571"/>
    <lineage>
        <taxon>Eukaryota</taxon>
        <taxon>Viridiplantae</taxon>
        <taxon>Streptophyta</taxon>
        <taxon>Embryophyta</taxon>
        <taxon>Tracheophyta</taxon>
        <taxon>Spermatophyta</taxon>
        <taxon>Magnoliopsida</taxon>
        <taxon>Liliopsida</taxon>
        <taxon>Dioscoreales</taxon>
        <taxon>Dioscoreaceae</taxon>
        <taxon>Dioscorea</taxon>
    </lineage>
</organism>
<dbReference type="Proteomes" id="UP000827976">
    <property type="component" value="Chromosome 5"/>
</dbReference>
<gene>
    <name evidence="1" type="ORF">IHE45_05G078600</name>
</gene>
<comment type="caution">
    <text evidence="1">The sequence shown here is derived from an EMBL/GenBank/DDBJ whole genome shotgun (WGS) entry which is preliminary data.</text>
</comment>
<name>A0ACB7W336_DIOAL</name>